<evidence type="ECO:0000313" key="2">
    <source>
        <dbReference type="EMBL" id="TCT41151.1"/>
    </source>
</evidence>
<dbReference type="OrthoDB" id="7836531at2"/>
<dbReference type="InterPro" id="IPR037026">
    <property type="entry name" value="Vgr_OB-fold_dom_sf"/>
</dbReference>
<dbReference type="InterPro" id="IPR044033">
    <property type="entry name" value="GpV-like_apex"/>
</dbReference>
<keyword evidence="3" id="KW-1185">Reference proteome</keyword>
<name>A0A4R3NVI6_9HYPH</name>
<accession>A0A4R3NVI6</accession>
<dbReference type="EMBL" id="SMAR01000007">
    <property type="protein sequence ID" value="TCT41151.1"/>
    <property type="molecule type" value="Genomic_DNA"/>
</dbReference>
<dbReference type="RefSeq" id="WP_132309915.1">
    <property type="nucleotide sequence ID" value="NZ_SMAR01000007.1"/>
</dbReference>
<dbReference type="Gene3D" id="2.40.50.230">
    <property type="entry name" value="Gp5 N-terminal domain"/>
    <property type="match status" value="1"/>
</dbReference>
<organism evidence="2 3">
    <name type="scientific">Martelella mediterranea</name>
    <dbReference type="NCBI Taxonomy" id="293089"/>
    <lineage>
        <taxon>Bacteria</taxon>
        <taxon>Pseudomonadati</taxon>
        <taxon>Pseudomonadota</taxon>
        <taxon>Alphaproteobacteria</taxon>
        <taxon>Hyphomicrobiales</taxon>
        <taxon>Aurantimonadaceae</taxon>
        <taxon>Martelella</taxon>
    </lineage>
</organism>
<protein>
    <submittedName>
        <fullName evidence="2">Type VI secretion system (T6SS) baseplate-like injector VgrG</fullName>
    </submittedName>
</protein>
<dbReference type="AlphaFoldDB" id="A0A4R3NVI6"/>
<dbReference type="Proteomes" id="UP000295097">
    <property type="component" value="Unassembled WGS sequence"/>
</dbReference>
<dbReference type="Pfam" id="PF18946">
    <property type="entry name" value="Apex"/>
    <property type="match status" value="1"/>
</dbReference>
<proteinExistence type="predicted"/>
<gene>
    <name evidence="2" type="ORF">EDC90_1007128</name>
</gene>
<reference evidence="2 3" key="1">
    <citation type="submission" date="2019-03" db="EMBL/GenBank/DDBJ databases">
        <title>Freshwater and sediment microbial communities from various areas in North America, analyzing microbe dynamics in response to fracking.</title>
        <authorList>
            <person name="Lamendella R."/>
        </authorList>
    </citation>
    <scope>NUCLEOTIDE SEQUENCE [LARGE SCALE GENOMIC DNA]</scope>
    <source>
        <strain evidence="2 3">175.2</strain>
    </source>
</reference>
<evidence type="ECO:0000256" key="1">
    <source>
        <dbReference type="SAM" id="MobiDB-lite"/>
    </source>
</evidence>
<comment type="caution">
    <text evidence="2">The sequence shown here is derived from an EMBL/GenBank/DDBJ whole genome shotgun (WGS) entry which is preliminary data.</text>
</comment>
<evidence type="ECO:0000313" key="3">
    <source>
        <dbReference type="Proteomes" id="UP000295097"/>
    </source>
</evidence>
<sequence>MDDVTRAIMNLSSRIEDISRRQAAMILSGKVAAIDGNRVRLELGPADEATGKPFLSPWVQLQDAAGATGTNLPVKVGDPMRLLSPNGEIGSASLAVRDSHTKDAPNPAEQNSDFVIAYGGGSIVMRDGEVVLSGGGASVRLSGGDIDLLSGNLRHNQKNVGDTHKHGGVKPGGSNTDEPV</sequence>
<feature type="region of interest" description="Disordered" evidence="1">
    <location>
        <begin position="152"/>
        <end position="180"/>
    </location>
</feature>